<keyword evidence="3" id="KW-0175">Coiled coil</keyword>
<proteinExistence type="predicted"/>
<evidence type="ECO:0000256" key="1">
    <source>
        <dbReference type="ARBA" id="ARBA00022553"/>
    </source>
</evidence>
<dbReference type="InterPro" id="IPR001789">
    <property type="entry name" value="Sig_transdc_resp-reg_receiver"/>
</dbReference>
<dbReference type="PANTHER" id="PTHR45339:SF3">
    <property type="entry name" value="HISTIDINE KINASE"/>
    <property type="match status" value="1"/>
</dbReference>
<evidence type="ECO:0000313" key="5">
    <source>
        <dbReference type="EMBL" id="OHX17245.1"/>
    </source>
</evidence>
<organism evidence="5 6">
    <name type="scientific">Chromobacterium sphagni</name>
    <dbReference type="NCBI Taxonomy" id="1903179"/>
    <lineage>
        <taxon>Bacteria</taxon>
        <taxon>Pseudomonadati</taxon>
        <taxon>Pseudomonadota</taxon>
        <taxon>Betaproteobacteria</taxon>
        <taxon>Neisseriales</taxon>
        <taxon>Chromobacteriaceae</taxon>
        <taxon>Chromobacterium</taxon>
    </lineage>
</organism>
<keyword evidence="6" id="KW-1185">Reference proteome</keyword>
<name>A0ABX3C892_9NEIS</name>
<dbReference type="Gene3D" id="3.40.50.2300">
    <property type="match status" value="1"/>
</dbReference>
<comment type="caution">
    <text evidence="5">The sequence shown here is derived from an EMBL/GenBank/DDBJ whole genome shotgun (WGS) entry which is preliminary data.</text>
</comment>
<dbReference type="InterPro" id="IPR036641">
    <property type="entry name" value="HPT_dom_sf"/>
</dbReference>
<feature type="domain" description="Response regulatory" evidence="4">
    <location>
        <begin position="15"/>
        <end position="132"/>
    </location>
</feature>
<sequence>MEQKRQAGADGENLRVLLVEDSDINRMMVASLLENCVVVLDIVADGAQAVARLRAAEPPYHLVLMDVHMPVMDGYDATRIIRQELGLTLPIVALTAGSRPHERERCREAGMDGFLAKPVDGEQLLALLARLQGSAPAITTAPDGNAQAHLDWLKLDTLDMLHKVSASRLNAILLGVIVNSKIDFEQAFRQWESGDFDIAARLVHRYRGSLGTFVDDGFVRQALELENAIAEAAPDVEQRFARLRLELDQLLAQLKQWLAAHAG</sequence>
<gene>
    <name evidence="5" type="ORF">BI344_20955</name>
</gene>
<dbReference type="SUPFAM" id="SSF52172">
    <property type="entry name" value="CheY-like"/>
    <property type="match status" value="1"/>
</dbReference>
<keyword evidence="1 2" id="KW-0597">Phosphoprotein</keyword>
<dbReference type="RefSeq" id="WP_071114512.1">
    <property type="nucleotide sequence ID" value="NZ_MKCT01000069.1"/>
</dbReference>
<dbReference type="SUPFAM" id="SSF47226">
    <property type="entry name" value="Histidine-containing phosphotransfer domain, HPT domain"/>
    <property type="match status" value="1"/>
</dbReference>
<dbReference type="Pfam" id="PF00072">
    <property type="entry name" value="Response_reg"/>
    <property type="match status" value="1"/>
</dbReference>
<evidence type="ECO:0000259" key="4">
    <source>
        <dbReference type="PROSITE" id="PS50110"/>
    </source>
</evidence>
<dbReference type="Gene3D" id="1.20.120.160">
    <property type="entry name" value="HPT domain"/>
    <property type="match status" value="1"/>
</dbReference>
<dbReference type="SMART" id="SM00448">
    <property type="entry name" value="REC"/>
    <property type="match status" value="1"/>
</dbReference>
<reference evidence="5 6" key="1">
    <citation type="submission" date="2016-09" db="EMBL/GenBank/DDBJ databases">
        <title>Chromobacterium muskegensis sp. nov., an insecticidal bacterium isolated from Sphagnum bogs.</title>
        <authorList>
            <person name="Sparks M.E."/>
            <person name="Blackburn M.B."/>
            <person name="Gundersen-Rindal D.E."/>
            <person name="Mitchell A."/>
            <person name="Farrar R."/>
            <person name="Kuhar D."/>
        </authorList>
    </citation>
    <scope>NUCLEOTIDE SEQUENCE [LARGE SCALE GENOMIC DNA]</scope>
    <source>
        <strain evidence="5 6">14B-1</strain>
    </source>
</reference>
<dbReference type="InterPro" id="IPR011006">
    <property type="entry name" value="CheY-like_superfamily"/>
</dbReference>
<feature type="modified residue" description="4-aspartylphosphate" evidence="2">
    <location>
        <position position="66"/>
    </location>
</feature>
<evidence type="ECO:0000256" key="3">
    <source>
        <dbReference type="SAM" id="Coils"/>
    </source>
</evidence>
<evidence type="ECO:0000313" key="6">
    <source>
        <dbReference type="Proteomes" id="UP000180280"/>
    </source>
</evidence>
<dbReference type="PROSITE" id="PS50110">
    <property type="entry name" value="RESPONSE_REGULATORY"/>
    <property type="match status" value="1"/>
</dbReference>
<accession>A0ABX3C892</accession>
<dbReference type="EMBL" id="MKCT01000069">
    <property type="protein sequence ID" value="OHX17245.1"/>
    <property type="molecule type" value="Genomic_DNA"/>
</dbReference>
<dbReference type="CDD" id="cd17546">
    <property type="entry name" value="REC_hyHK_CKI1_RcsC-like"/>
    <property type="match status" value="1"/>
</dbReference>
<evidence type="ECO:0000256" key="2">
    <source>
        <dbReference type="PROSITE-ProRule" id="PRU00169"/>
    </source>
</evidence>
<protein>
    <recommendedName>
        <fullName evidence="4">Response regulatory domain-containing protein</fullName>
    </recommendedName>
</protein>
<dbReference type="PANTHER" id="PTHR45339">
    <property type="entry name" value="HYBRID SIGNAL TRANSDUCTION HISTIDINE KINASE J"/>
    <property type="match status" value="1"/>
</dbReference>
<feature type="coiled-coil region" evidence="3">
    <location>
        <begin position="233"/>
        <end position="260"/>
    </location>
</feature>
<dbReference type="Proteomes" id="UP000180280">
    <property type="component" value="Unassembled WGS sequence"/>
</dbReference>